<evidence type="ECO:0000313" key="3">
    <source>
        <dbReference type="EMBL" id="KAG7372615.1"/>
    </source>
</evidence>
<keyword evidence="4" id="KW-1185">Reference proteome</keyword>
<feature type="region of interest" description="Disordered" evidence="2">
    <location>
        <begin position="277"/>
        <end position="330"/>
    </location>
</feature>
<reference evidence="3" key="1">
    <citation type="journal article" date="2021" name="Sci. Rep.">
        <title>Diploid genomic architecture of Nitzschia inconspicua, an elite biomass production diatom.</title>
        <authorList>
            <person name="Oliver A."/>
            <person name="Podell S."/>
            <person name="Pinowska A."/>
            <person name="Traller J.C."/>
            <person name="Smith S.R."/>
            <person name="McClure R."/>
            <person name="Beliaev A."/>
            <person name="Bohutskyi P."/>
            <person name="Hill E.A."/>
            <person name="Rabines A."/>
            <person name="Zheng H."/>
            <person name="Allen L.Z."/>
            <person name="Kuo A."/>
            <person name="Grigoriev I.V."/>
            <person name="Allen A.E."/>
            <person name="Hazlebeck D."/>
            <person name="Allen E.E."/>
        </authorList>
    </citation>
    <scope>NUCLEOTIDE SEQUENCE</scope>
    <source>
        <strain evidence="3">Hildebrandi</strain>
    </source>
</reference>
<feature type="region of interest" description="Disordered" evidence="2">
    <location>
        <begin position="28"/>
        <end position="56"/>
    </location>
</feature>
<organism evidence="3 4">
    <name type="scientific">Nitzschia inconspicua</name>
    <dbReference type="NCBI Taxonomy" id="303405"/>
    <lineage>
        <taxon>Eukaryota</taxon>
        <taxon>Sar</taxon>
        <taxon>Stramenopiles</taxon>
        <taxon>Ochrophyta</taxon>
        <taxon>Bacillariophyta</taxon>
        <taxon>Bacillariophyceae</taxon>
        <taxon>Bacillariophycidae</taxon>
        <taxon>Bacillariales</taxon>
        <taxon>Bacillariaceae</taxon>
        <taxon>Nitzschia</taxon>
    </lineage>
</organism>
<feature type="coiled-coil region" evidence="1">
    <location>
        <begin position="1058"/>
        <end position="1155"/>
    </location>
</feature>
<feature type="coiled-coil region" evidence="1">
    <location>
        <begin position="1476"/>
        <end position="1524"/>
    </location>
</feature>
<feature type="coiled-coil region" evidence="1">
    <location>
        <begin position="1188"/>
        <end position="1317"/>
    </location>
</feature>
<feature type="compositionally biased region" description="Basic and acidic residues" evidence="2">
    <location>
        <begin position="119"/>
        <end position="150"/>
    </location>
</feature>
<feature type="coiled-coil region" evidence="1">
    <location>
        <begin position="611"/>
        <end position="761"/>
    </location>
</feature>
<evidence type="ECO:0000313" key="4">
    <source>
        <dbReference type="Proteomes" id="UP000693970"/>
    </source>
</evidence>
<feature type="compositionally biased region" description="Polar residues" evidence="2">
    <location>
        <begin position="222"/>
        <end position="234"/>
    </location>
</feature>
<feature type="region of interest" description="Disordered" evidence="2">
    <location>
        <begin position="204"/>
        <end position="244"/>
    </location>
</feature>
<dbReference type="PANTHER" id="PTHR13068:SF151">
    <property type="entry name" value="TRANSCRIPTION TERMINATION FACTOR MTERF9, CHLOROPLASTIC"/>
    <property type="match status" value="1"/>
</dbReference>
<evidence type="ECO:0000256" key="1">
    <source>
        <dbReference type="SAM" id="Coils"/>
    </source>
</evidence>
<reference evidence="3" key="2">
    <citation type="submission" date="2021-04" db="EMBL/GenBank/DDBJ databases">
        <authorList>
            <person name="Podell S."/>
        </authorList>
    </citation>
    <scope>NUCLEOTIDE SEQUENCE</scope>
    <source>
        <strain evidence="3">Hildebrandi</strain>
    </source>
</reference>
<feature type="coiled-coil region" evidence="1">
    <location>
        <begin position="970"/>
        <end position="1004"/>
    </location>
</feature>
<evidence type="ECO:0000256" key="2">
    <source>
        <dbReference type="SAM" id="MobiDB-lite"/>
    </source>
</evidence>
<feature type="coiled-coil region" evidence="1">
    <location>
        <begin position="1619"/>
        <end position="1685"/>
    </location>
</feature>
<dbReference type="PANTHER" id="PTHR13068">
    <property type="entry name" value="CGI-12 PROTEIN-RELATED"/>
    <property type="match status" value="1"/>
</dbReference>
<feature type="coiled-coil region" evidence="1">
    <location>
        <begin position="400"/>
        <end position="473"/>
    </location>
</feature>
<dbReference type="OrthoDB" id="637682at2759"/>
<proteinExistence type="predicted"/>
<dbReference type="EMBL" id="JAGRRH010000003">
    <property type="protein sequence ID" value="KAG7372615.1"/>
    <property type="molecule type" value="Genomic_DNA"/>
</dbReference>
<feature type="region of interest" description="Disordered" evidence="2">
    <location>
        <begin position="61"/>
        <end position="80"/>
    </location>
</feature>
<dbReference type="Proteomes" id="UP000693970">
    <property type="component" value="Unassembled WGS sequence"/>
</dbReference>
<feature type="compositionally biased region" description="Polar residues" evidence="2">
    <location>
        <begin position="305"/>
        <end position="330"/>
    </location>
</feature>
<protein>
    <submittedName>
        <fullName evidence="3">Uncharacterized protein</fullName>
    </submittedName>
</protein>
<feature type="region of interest" description="Disordered" evidence="2">
    <location>
        <begin position="107"/>
        <end position="150"/>
    </location>
</feature>
<dbReference type="InterPro" id="IPR003690">
    <property type="entry name" value="MTERF"/>
</dbReference>
<sequence>MSFQELKLQKDALRELYHVVTPSKAAVTIAQNGSGSGEGSERPSTVESSPLQSQKTLDAAVTVTPEESHNTKSKSTSTSVFEGTDALHQVYNFRHLESIMDIGYNPQEEQEEDGDNHDDDAIKSSRSSKEIVPDVIRDESKDDQGDVGSLEDKSWATISEVDSQYTFRSSLSRRSQAAIILEPSEVNTQAVSTSALIIMDDHDDQEKPSNEEDGNRDHTITPRISNLIDQSEAQYQGPEEEQGGRIGVDASSFALGHNTIATTNASVPRDIQVVERQLPPTPSNTEDNPVDVSTLRPLSDYFNPLSKQQQQGGDSTCERSSSSLQETPSNIQEDAISINLPHWRQRCLLAEEQVFHAREELSVVEAQLDSLQHRHAMEVREMHRQLAEKTASETELRLLVQEQKGHLVALQGELTSAQDEAQSLKETLEEVQANQTLQEDEMAAILENYKEQLSKLREEKQTAETKLAEALLSLEHLHEMQKQFVVEQHSLKASLESSEKRVRIVEERNEVLVYQVDDFKNKWENSQNETTSIKSVLEQTERTLDSIRKEHSTLQKSHQDVLNQHESVTSLRSVELDEWKQKFDVATGELRDVNHQHGQLQKVVDTMAKEKISLQSRLDETSNRLEETNIQWEQKRQDALKLQDEVASLNQSVQDLTDERDRLIKQNEMTEESHAIVVAEKETVLVGLSQKLVEAEADIHKFQSQCDVLKESIHEINLHRQRIADQATEATALLQESKRQKETLEREKQELCDRLFSMQATMQTMEEELRYRKEEHQRALSANSLALRDQQVFVEEAKSKQQILSAECDAWHHQIESLSSLRSDLESKLAHVEGEHASLQKRYNDAQTTHALDLEKNAQAIQPYKDNIGVLETERDDLHLQIQSLAVERREYQEQAESLDKEVEALKKQLSDILQDKTKNECFHLNMQEELEAFKKANMDNQRSIQEAQGELAEAILQKETESVSLRNLIGSLEQEKSSLMETVELLQKEASGLKHELATVRERLRHTSTALSERIEESRRMEEELSKVQMGFIEMQEERMSLITERESAVALQSQALESHCASMELLQAQLHEVEEKKDELIDSYDTLERLSNSLKEERVGLEDKLRAMAEELRNSLSQISSLTREKMELEQNVSNLQHQVEVLQNEKLELSSEHSQHLASNMLELEHQSEATRLAEEKATLAKEELCKLERENVKLQETIKQLELRIDFFSKRLIAAETRIESAETKNVLLEDEKAMLHSNNTDMKAKLDVALEERSRAESDLKTASAQYVQALQAEKLLSTSYRSRAEELLAANSTAQNEVSATKAEFDSLQQKYVELISKLNATKLSHAEVLESNKVSALEAQHSIEVLEGKCGALEKDIEHFRQNLLSSQQSLETERSRYNAVRSELIAEQEEKRTLSGLVDDLKMTVDRISEQHQMVLSEKKLMEIKICSFEEEKRHKDEELLASTLASRDLNLECQTIEGEYRDCCKLLEETKGECEKLQHDRDRILTETKQLRDQISKTEETAATLQVENARLNAQLDGKNKGHMQVRAFESDGRDLNCISDGEQAQSQISPANDDAITSERNLLREKLADSENDLKETKIALAEREAGIVVLKRELTIANERLEGHSTEEEKSSLQLATLEATIERLERECQTVSMEMTGTKHAFQLEKASLLKQLSHAQAQIKALQNDHDRLQSIDSNSSAQRKTLECELAVLRAVNHSQDKQIKKLGKLVRKIINDKVACNEGQPCNIPQEISIRENAEEEQHDSIQMDPSLLCVSRVSDMNVEIDIRHHEKISKDLRKKIVKAQYTGPLVDSVPHGPGVLKFKGGGMYIGMFDHGKICSSGDKAGSYVRKRKSRKSSTPSIIGGFKGTFLLCLLFLSIFHQIFGFKHRPCLHPKIKRRIQRGSVFKPLNPFQPPSVTVRLQKTEDNQNRRGNPRVREIMGVLEERYNNSEVPINCHVHNVTKGGWKKTRAYLYNAAERLSMNQIESVLDFLDKTLTPAISIRVLQESPRIMRKPVESYLAPTADFLLELWGQDLFFQAIQRNPGLLLSTGLGYVPKATALTDSAGASSEDVEDILTTRTSMNRKTIAKLKRNAPFVFGLSTEKVNSVLDFVEDLMKDGQIELKTGISVRLLLAKIFSVHPHFFNLSVETNLRPRVEFLSSMCEMNTTNVAKMVQVSNGLVLGLSVEQNLKPTIDYLLENIFCSNDDSDPPEAHLRRCLESHPQILGLSSSNLLRKSEYFNSLCPSLASRIAKKCPAVYSLSLEQNIRPTVDFLLKIWGVNSTHNDDDSFVHSMLFEYPNILSLSVDGNLQPTMAFFNKTGYTKLDSEWNLVIDGLSQVGGPSVGSGTTRIRGRYIAASLYNRLLPRWHYSLLDRAFSKAGAREARRDDSKSLSLVPKKPPLHLLVMATDEAFCEAMGFDTSDFLEFKSESIPRLKFSSQFDVWLKSGRPIDL</sequence>
<feature type="compositionally biased region" description="Acidic residues" evidence="2">
    <location>
        <begin position="108"/>
        <end position="118"/>
    </location>
</feature>
<comment type="caution">
    <text evidence="3">The sequence shown here is derived from an EMBL/GenBank/DDBJ whole genome shotgun (WGS) entry which is preliminary data.</text>
</comment>
<gene>
    <name evidence="3" type="ORF">IV203_018758</name>
</gene>
<name>A0A9K3M3G7_9STRA</name>
<feature type="compositionally biased region" description="Basic and acidic residues" evidence="2">
    <location>
        <begin position="204"/>
        <end position="220"/>
    </location>
</feature>
<keyword evidence="1" id="KW-0175">Coiled coil</keyword>
<feature type="coiled-coil region" evidence="1">
    <location>
        <begin position="875"/>
        <end position="916"/>
    </location>
</feature>
<accession>A0A9K3M3G7</accession>
<dbReference type="GO" id="GO:0003676">
    <property type="term" value="F:nucleic acid binding"/>
    <property type="evidence" value="ECO:0007669"/>
    <property type="project" value="InterPro"/>
</dbReference>
<feature type="coiled-coil region" evidence="1">
    <location>
        <begin position="815"/>
        <end position="849"/>
    </location>
</feature>
<dbReference type="SMART" id="SM00733">
    <property type="entry name" value="Mterf"/>
    <property type="match status" value="7"/>
</dbReference>
<feature type="compositionally biased region" description="Polar residues" evidence="2">
    <location>
        <begin position="42"/>
        <end position="56"/>
    </location>
</feature>